<organism evidence="1 2">
    <name type="scientific">Gigaspora margarita</name>
    <dbReference type="NCBI Taxonomy" id="4874"/>
    <lineage>
        <taxon>Eukaryota</taxon>
        <taxon>Fungi</taxon>
        <taxon>Fungi incertae sedis</taxon>
        <taxon>Mucoromycota</taxon>
        <taxon>Glomeromycotina</taxon>
        <taxon>Glomeromycetes</taxon>
        <taxon>Diversisporales</taxon>
        <taxon>Gigasporaceae</taxon>
        <taxon>Gigaspora</taxon>
    </lineage>
</organism>
<comment type="caution">
    <text evidence="1">The sequence shown here is derived from an EMBL/GenBank/DDBJ whole genome shotgun (WGS) entry which is preliminary data.</text>
</comment>
<name>A0ABN7WXY0_GIGMA</name>
<protein>
    <submittedName>
        <fullName evidence="1">29189_t:CDS:1</fullName>
    </submittedName>
</protein>
<keyword evidence="2" id="KW-1185">Reference proteome</keyword>
<evidence type="ECO:0000313" key="2">
    <source>
        <dbReference type="Proteomes" id="UP000789901"/>
    </source>
</evidence>
<dbReference type="Proteomes" id="UP000789901">
    <property type="component" value="Unassembled WGS sequence"/>
</dbReference>
<accession>A0ABN7WXY0</accession>
<dbReference type="EMBL" id="CAJVQB010072024">
    <property type="protein sequence ID" value="CAG8843319.1"/>
    <property type="molecule type" value="Genomic_DNA"/>
</dbReference>
<proteinExistence type="predicted"/>
<evidence type="ECO:0000313" key="1">
    <source>
        <dbReference type="EMBL" id="CAG8843319.1"/>
    </source>
</evidence>
<feature type="non-terminal residue" evidence="1">
    <location>
        <position position="1"/>
    </location>
</feature>
<reference evidence="1 2" key="1">
    <citation type="submission" date="2021-06" db="EMBL/GenBank/DDBJ databases">
        <authorList>
            <person name="Kallberg Y."/>
            <person name="Tangrot J."/>
            <person name="Rosling A."/>
        </authorList>
    </citation>
    <scope>NUCLEOTIDE SEQUENCE [LARGE SCALE GENOMIC DNA]</scope>
    <source>
        <strain evidence="1 2">120-4 pot B 10/14</strain>
    </source>
</reference>
<gene>
    <name evidence="1" type="ORF">GMARGA_LOCUS36478</name>
</gene>
<feature type="non-terminal residue" evidence="1">
    <location>
        <position position="483"/>
    </location>
</feature>
<sequence length="483" mass="55808">SSTEKWKKITDNVLIKAEANGTLASYYRDHKDEYICMGCYNAIVVNAASSFKEHALNWDIGLKRRRNSFSISESISLLTNFIFEREVLDGEPPVFSFSQLRSIAVNKNNDLSFFFDQIEDMACLGKKTEAEKRELERSLAYQCYLMCWNQSRVIPLWNLHESETGGDYFSWVDGVNVLSKFLYDHEKVEQKPAIYSFKQLRKEMVAKDIRLSSFFNSIYNAALPSKKSDKYLDKLDKRLAVECYIICSNQNSKLTAFKEDISLFLDLMGLSAEALDALSHAESYLENNKYSALALNVDDYHNIHAKRMPNTCSTSTVAHMTTLLLNHINITAIPQMTLNNASIHNPKLIDFELICNTLGHFYMERMAKTFNDRFYYETSLDEKLENLSLHNYDARITERREERKMKDTILLDFFELKLEDVASYISALQQQLSKTAKVINAKKANNAFENAFVTQHKSTYANKDHLILLTKKAEVFLLRVFED</sequence>